<reference evidence="1" key="2">
    <citation type="submission" date="2018-04" db="EMBL/GenBank/DDBJ databases">
        <title>OnivRS2 (Oryza nivara Reference Sequence Version 2).</title>
        <authorList>
            <person name="Zhang J."/>
            <person name="Kudrna D."/>
            <person name="Lee S."/>
            <person name="Talag J."/>
            <person name="Rajasekar S."/>
            <person name="Welchert J."/>
            <person name="Hsing Y.-I."/>
            <person name="Wing R.A."/>
        </authorList>
    </citation>
    <scope>NUCLEOTIDE SEQUENCE [LARGE SCALE GENOMIC DNA]</scope>
    <source>
        <strain evidence="1">SL10</strain>
    </source>
</reference>
<keyword evidence="2" id="KW-1185">Reference proteome</keyword>
<proteinExistence type="predicted"/>
<organism evidence="1">
    <name type="scientific">Oryza nivara</name>
    <name type="common">Indian wild rice</name>
    <name type="synonym">Oryza sativa f. spontanea</name>
    <dbReference type="NCBI Taxonomy" id="4536"/>
    <lineage>
        <taxon>Eukaryota</taxon>
        <taxon>Viridiplantae</taxon>
        <taxon>Streptophyta</taxon>
        <taxon>Embryophyta</taxon>
        <taxon>Tracheophyta</taxon>
        <taxon>Spermatophyta</taxon>
        <taxon>Magnoliopsida</taxon>
        <taxon>Liliopsida</taxon>
        <taxon>Poales</taxon>
        <taxon>Poaceae</taxon>
        <taxon>BOP clade</taxon>
        <taxon>Oryzoideae</taxon>
        <taxon>Oryzeae</taxon>
        <taxon>Oryzinae</taxon>
        <taxon>Oryza</taxon>
    </lineage>
</organism>
<dbReference type="AlphaFoldDB" id="A0A0E0GIW3"/>
<evidence type="ECO:0000313" key="2">
    <source>
        <dbReference type="Proteomes" id="UP000006591"/>
    </source>
</evidence>
<protein>
    <submittedName>
        <fullName evidence="1">Uncharacterized protein</fullName>
    </submittedName>
</protein>
<dbReference type="Proteomes" id="UP000006591">
    <property type="component" value="Chromosome 3"/>
</dbReference>
<evidence type="ECO:0000313" key="1">
    <source>
        <dbReference type="EnsemblPlants" id="ONIVA03G08940.1"/>
    </source>
</evidence>
<dbReference type="EnsemblPlants" id="ONIVA03G08940.1">
    <property type="protein sequence ID" value="ONIVA03G08940.1"/>
    <property type="gene ID" value="ONIVA03G08940"/>
</dbReference>
<dbReference type="Gramene" id="ONIVA03G08940.1">
    <property type="protein sequence ID" value="ONIVA03G08940.1"/>
    <property type="gene ID" value="ONIVA03G08940"/>
</dbReference>
<sequence>MEAGSGPPWRDLLGGGVGSLLVTTFPYRHARGTLPFGAAFWIPRPLEDLFVVDLGS</sequence>
<name>A0A0E0GIW3_ORYNI</name>
<reference evidence="1" key="1">
    <citation type="submission" date="2015-04" db="UniProtKB">
        <authorList>
            <consortium name="EnsemblPlants"/>
        </authorList>
    </citation>
    <scope>IDENTIFICATION</scope>
    <source>
        <strain evidence="1">SL10</strain>
    </source>
</reference>
<dbReference type="HOGENOM" id="CLU_3017579_0_0_1"/>
<accession>A0A0E0GIW3</accession>